<evidence type="ECO:0000256" key="2">
    <source>
        <dbReference type="ARBA" id="ARBA00006285"/>
    </source>
</evidence>
<evidence type="ECO:0000259" key="7">
    <source>
        <dbReference type="Pfam" id="PF00728"/>
    </source>
</evidence>
<sequence length="609" mass="70341">MLPRLKRITILNDIFEIPVEGKIFTLPESFKLAVSLKNELARYGKRFSLTGFNDKSTTIRIILNSNLVSHSQGYKIKITPAGIVLMAKTTQGIFYSLQSLIQMMREYECRIPTMIIEDEPDFENRGFMLDISRDRIPNMDTLKKIINTLSELKYNQFQLYTEHTFAYNNHELVWKDYTPLTSEEVQELNDYCRERFIELVPNQNSFGHLGKWLKHNQYRYLAECPDGFITPWGEKYGPFSLSPAVPETLNFLSELFDELLPNFTSTKVNIGADETYDLGLGKSKELCEKYGKGRVYLDFLLKIYQILNKRGKTMMFWGDIIKKYPELVEQLPDDVIALLWGYEADHPYSEECKLFATKGVTFYVCPGTSTWDSFTGRSDNALANIKNALANGQKYNSIGFLLTDWGDNGHHQHLPFSMISLGYAAPLGWNLSENLTNDELLKEVNTHVFKTKFPIAESVYNLGTIYNHIKLKLHNASPYFISLVFPHRISKYLSEIDDEDVKNTEDAIQIANTIIHNLSEFMIKVESESEKLTILQIMNNAEMLVLGMELLILIKQNENISLIPEERKTHLKQKLEQITEQYRTLWSTLNREGGLNYSVEKLSQISKYL</sequence>
<dbReference type="RefSeq" id="WP_012003575.1">
    <property type="nucleotide sequence ID" value="NC_009828.1"/>
</dbReference>
<evidence type="ECO:0000313" key="9">
    <source>
        <dbReference type="EMBL" id="ABV34099.1"/>
    </source>
</evidence>
<dbReference type="Pfam" id="PF00728">
    <property type="entry name" value="Glyco_hydro_20"/>
    <property type="match status" value="1"/>
</dbReference>
<dbReference type="Pfam" id="PF02838">
    <property type="entry name" value="Glyco_hydro_20b"/>
    <property type="match status" value="1"/>
</dbReference>
<dbReference type="InterPro" id="IPR017853">
    <property type="entry name" value="GH"/>
</dbReference>
<keyword evidence="4 9" id="KW-0378">Hydrolase</keyword>
<dbReference type="GO" id="GO:0016020">
    <property type="term" value="C:membrane"/>
    <property type="evidence" value="ECO:0007669"/>
    <property type="project" value="TreeGrafter"/>
</dbReference>
<evidence type="ECO:0000256" key="6">
    <source>
        <dbReference type="PIRSR" id="PIRSR625705-1"/>
    </source>
</evidence>
<dbReference type="Gene3D" id="3.20.20.80">
    <property type="entry name" value="Glycosidases"/>
    <property type="match status" value="1"/>
</dbReference>
<feature type="domain" description="Glycoside hydrolase family 20 catalytic" evidence="7">
    <location>
        <begin position="122"/>
        <end position="370"/>
    </location>
</feature>
<dbReference type="OrthoDB" id="9763537at2"/>
<dbReference type="PANTHER" id="PTHR22600">
    <property type="entry name" value="BETA-HEXOSAMINIDASE"/>
    <property type="match status" value="1"/>
</dbReference>
<dbReference type="PANTHER" id="PTHR22600:SF57">
    <property type="entry name" value="BETA-N-ACETYLHEXOSAMINIDASE"/>
    <property type="match status" value="1"/>
</dbReference>
<accession>A8F7G5</accession>
<feature type="domain" description="Beta-hexosaminidase bacterial type N-terminal" evidence="8">
    <location>
        <begin position="3"/>
        <end position="118"/>
    </location>
</feature>
<reference evidence="9 10" key="1">
    <citation type="submission" date="2007-08" db="EMBL/GenBank/DDBJ databases">
        <title>Complete sequence of Thermotoga lettingae TMO.</title>
        <authorList>
            <consortium name="US DOE Joint Genome Institute"/>
            <person name="Copeland A."/>
            <person name="Lucas S."/>
            <person name="Lapidus A."/>
            <person name="Barry K."/>
            <person name="Glavina del Rio T."/>
            <person name="Dalin E."/>
            <person name="Tice H."/>
            <person name="Pitluck S."/>
            <person name="Foster B."/>
            <person name="Bruce D."/>
            <person name="Schmutz J."/>
            <person name="Larimer F."/>
            <person name="Land M."/>
            <person name="Hauser L."/>
            <person name="Kyrpides N."/>
            <person name="Mikhailova N."/>
            <person name="Nelson K."/>
            <person name="Gogarten J.P."/>
            <person name="Noll K."/>
            <person name="Richardson P."/>
        </authorList>
    </citation>
    <scope>NUCLEOTIDE SEQUENCE [LARGE SCALE GENOMIC DNA]</scope>
    <source>
        <strain evidence="10">ATCC BAA-301 / DSM 14385 / NBRC 107922 / TMO</strain>
    </source>
</reference>
<keyword evidence="5" id="KW-0326">Glycosidase</keyword>
<dbReference type="eggNOG" id="COG3525">
    <property type="taxonomic scope" value="Bacteria"/>
</dbReference>
<dbReference type="Proteomes" id="UP000002016">
    <property type="component" value="Chromosome"/>
</dbReference>
<keyword evidence="10" id="KW-1185">Reference proteome</keyword>
<dbReference type="InterPro" id="IPR025705">
    <property type="entry name" value="Beta_hexosaminidase_sua/sub"/>
</dbReference>
<dbReference type="HOGENOM" id="CLU_020160_1_0_0"/>
<dbReference type="AlphaFoldDB" id="A8F7G5"/>
<dbReference type="InterPro" id="IPR029018">
    <property type="entry name" value="Hex-like_dom2"/>
</dbReference>
<evidence type="ECO:0000256" key="4">
    <source>
        <dbReference type="ARBA" id="ARBA00022801"/>
    </source>
</evidence>
<evidence type="ECO:0000256" key="3">
    <source>
        <dbReference type="ARBA" id="ARBA00012663"/>
    </source>
</evidence>
<dbReference type="STRING" id="416591.Tlet_1543"/>
<dbReference type="EMBL" id="CP000812">
    <property type="protein sequence ID" value="ABV34099.1"/>
    <property type="molecule type" value="Genomic_DNA"/>
</dbReference>
<evidence type="ECO:0000256" key="5">
    <source>
        <dbReference type="ARBA" id="ARBA00023295"/>
    </source>
</evidence>
<comment type="similarity">
    <text evidence="2">Belongs to the glycosyl hydrolase 20 family.</text>
</comment>
<evidence type="ECO:0000313" key="10">
    <source>
        <dbReference type="Proteomes" id="UP000002016"/>
    </source>
</evidence>
<dbReference type="GO" id="GO:0004563">
    <property type="term" value="F:beta-N-acetylhexosaminidase activity"/>
    <property type="evidence" value="ECO:0007669"/>
    <property type="project" value="UniProtKB-EC"/>
</dbReference>
<comment type="catalytic activity">
    <reaction evidence="1">
        <text>Hydrolysis of terminal non-reducing N-acetyl-D-hexosamine residues in N-acetyl-beta-D-hexosaminides.</text>
        <dbReference type="EC" id="3.2.1.52"/>
    </reaction>
</comment>
<dbReference type="KEGG" id="tle:Tlet_1543"/>
<dbReference type="GO" id="GO:0030203">
    <property type="term" value="P:glycosaminoglycan metabolic process"/>
    <property type="evidence" value="ECO:0007669"/>
    <property type="project" value="TreeGrafter"/>
</dbReference>
<name>A8F7G5_PSELT</name>
<evidence type="ECO:0000256" key="1">
    <source>
        <dbReference type="ARBA" id="ARBA00001231"/>
    </source>
</evidence>
<dbReference type="SUPFAM" id="SSF51445">
    <property type="entry name" value="(Trans)glycosidases"/>
    <property type="match status" value="1"/>
</dbReference>
<proteinExistence type="inferred from homology"/>
<dbReference type="InterPro" id="IPR015883">
    <property type="entry name" value="Glyco_hydro_20_cat"/>
</dbReference>
<feature type="active site" description="Proton donor" evidence="6">
    <location>
        <position position="274"/>
    </location>
</feature>
<dbReference type="SUPFAM" id="SSF55545">
    <property type="entry name" value="beta-N-acetylhexosaminidase-like domain"/>
    <property type="match status" value="1"/>
</dbReference>
<organism evidence="9 10">
    <name type="scientific">Pseudothermotoga lettingae (strain ATCC BAA-301 / DSM 14385 / NBRC 107922 / TMO)</name>
    <name type="common">Thermotoga lettingae</name>
    <dbReference type="NCBI Taxonomy" id="416591"/>
    <lineage>
        <taxon>Bacteria</taxon>
        <taxon>Thermotogati</taxon>
        <taxon>Thermotogota</taxon>
        <taxon>Thermotogae</taxon>
        <taxon>Thermotogales</taxon>
        <taxon>Thermotogaceae</taxon>
        <taxon>Pseudothermotoga</taxon>
    </lineage>
</organism>
<dbReference type="CDD" id="cd06565">
    <property type="entry name" value="GH20_GcnA-like"/>
    <property type="match status" value="1"/>
</dbReference>
<dbReference type="GO" id="GO:0005975">
    <property type="term" value="P:carbohydrate metabolic process"/>
    <property type="evidence" value="ECO:0007669"/>
    <property type="project" value="InterPro"/>
</dbReference>
<dbReference type="EC" id="3.2.1.52" evidence="3"/>
<evidence type="ECO:0000259" key="8">
    <source>
        <dbReference type="Pfam" id="PF02838"/>
    </source>
</evidence>
<dbReference type="Gene3D" id="3.30.379.10">
    <property type="entry name" value="Chitobiase/beta-hexosaminidase domain 2-like"/>
    <property type="match status" value="1"/>
</dbReference>
<dbReference type="InterPro" id="IPR015882">
    <property type="entry name" value="HEX_bac_N"/>
</dbReference>
<reference evidence="9 10" key="2">
    <citation type="journal article" date="2009" name="Proc. Natl. Acad. Sci. U.S.A.">
        <title>On the chimeric nature, thermophilic origin, and phylogenetic placement of the Thermotogales.</title>
        <authorList>
            <person name="Zhaxybayeva O."/>
            <person name="Swithers K.S."/>
            <person name="Lapierre P."/>
            <person name="Fournier G.P."/>
            <person name="Bickhart D.M."/>
            <person name="DeBoy R.T."/>
            <person name="Nelson K.E."/>
            <person name="Nesbo C.L."/>
            <person name="Doolittle W.F."/>
            <person name="Gogarten J.P."/>
            <person name="Noll K.M."/>
        </authorList>
    </citation>
    <scope>NUCLEOTIDE SEQUENCE [LARGE SCALE GENOMIC DNA]</scope>
    <source>
        <strain evidence="10">ATCC BAA-301 / DSM 14385 / NBRC 107922 / TMO</strain>
    </source>
</reference>
<gene>
    <name evidence="9" type="ordered locus">Tlet_1543</name>
</gene>
<dbReference type="CAZy" id="GH20">
    <property type="family name" value="Glycoside Hydrolase Family 20"/>
</dbReference>
<protein>
    <recommendedName>
        <fullName evidence="3">beta-N-acetylhexosaminidase</fullName>
        <ecNumber evidence="3">3.2.1.52</ecNumber>
    </recommendedName>
</protein>
<dbReference type="PRINTS" id="PR00738">
    <property type="entry name" value="GLHYDRLASE20"/>
</dbReference>